<evidence type="ECO:0000259" key="1">
    <source>
        <dbReference type="Pfam" id="PF12697"/>
    </source>
</evidence>
<dbReference type="AlphaFoldDB" id="A0A0G3G5B0"/>
<dbReference type="STRING" id="106634.TVD_06880"/>
<proteinExistence type="predicted"/>
<reference evidence="2 3" key="1">
    <citation type="submission" date="2015-04" db="EMBL/GenBank/DDBJ databases">
        <title>Complete Sequence for the Genome of the Thioalkalivibrio versutus D301.</title>
        <authorList>
            <person name="Mu T."/>
            <person name="Zhou J."/>
            <person name="Xu X."/>
        </authorList>
    </citation>
    <scope>NUCLEOTIDE SEQUENCE [LARGE SCALE GENOMIC DNA]</scope>
    <source>
        <strain evidence="2 3">D301</strain>
    </source>
</reference>
<protein>
    <recommendedName>
        <fullName evidence="1">AB hydrolase-1 domain-containing protein</fullName>
    </recommendedName>
</protein>
<dbReference type="OrthoDB" id="5781675at2"/>
<organism evidence="2 3">
    <name type="scientific">Thioalkalivibrio versutus</name>
    <dbReference type="NCBI Taxonomy" id="106634"/>
    <lineage>
        <taxon>Bacteria</taxon>
        <taxon>Pseudomonadati</taxon>
        <taxon>Pseudomonadota</taxon>
        <taxon>Gammaproteobacteria</taxon>
        <taxon>Chromatiales</taxon>
        <taxon>Ectothiorhodospiraceae</taxon>
        <taxon>Thioalkalivibrio</taxon>
    </lineage>
</organism>
<dbReference type="InterPro" id="IPR000073">
    <property type="entry name" value="AB_hydrolase_1"/>
</dbReference>
<dbReference type="PATRIC" id="fig|106634.4.peg.1408"/>
<dbReference type="Proteomes" id="UP000064201">
    <property type="component" value="Chromosome"/>
</dbReference>
<name>A0A0G3G5B0_9GAMM</name>
<feature type="domain" description="AB hydrolase-1" evidence="1">
    <location>
        <begin position="41"/>
        <end position="256"/>
    </location>
</feature>
<evidence type="ECO:0000313" key="3">
    <source>
        <dbReference type="Proteomes" id="UP000064201"/>
    </source>
</evidence>
<evidence type="ECO:0000313" key="2">
    <source>
        <dbReference type="EMBL" id="AKJ96450.1"/>
    </source>
</evidence>
<accession>A0A0G3G5B0</accession>
<keyword evidence="3" id="KW-1185">Reference proteome</keyword>
<dbReference type="Pfam" id="PF12697">
    <property type="entry name" value="Abhydrolase_6"/>
    <property type="match status" value="1"/>
</dbReference>
<dbReference type="EMBL" id="CP011367">
    <property type="protein sequence ID" value="AKJ96450.1"/>
    <property type="molecule type" value="Genomic_DNA"/>
</dbReference>
<dbReference type="Gene3D" id="3.40.50.1820">
    <property type="entry name" value="alpha/beta hydrolase"/>
    <property type="match status" value="1"/>
</dbReference>
<dbReference type="KEGG" id="tvr:TVD_06880"/>
<dbReference type="InterPro" id="IPR029058">
    <property type="entry name" value="AB_hydrolase_fold"/>
</dbReference>
<gene>
    <name evidence="2" type="ORF">TVD_06880</name>
</gene>
<sequence>MILLSLNTVATAKETSVILEMTSGDSAEAAYWAGEPDMPAVLIQHGFLQTRHFPTVRRLALALADSGFTVLTPTLTLGIDRRTASLPCEAVHTHTMEHTQEEIAIWVDWLHAKTGQEPVVIGHSAGSINLLDYLTHSPGSPVAHAIFISVTYFGHGEAAFESPEHAARARAALARGKAGLAEYALGFCRQYVTTPAAYLSYYDWDKQRTNRAFQSCGVSSTLIAGSADDRIDLEWIETLQRHGAEVRIVEGANHFFDQFHEFDLLDEIEHVLQGYRAQ</sequence>
<dbReference type="SUPFAM" id="SSF53474">
    <property type="entry name" value="alpha/beta-Hydrolases"/>
    <property type="match status" value="1"/>
</dbReference>